<dbReference type="RefSeq" id="WP_321390213.1">
    <property type="nucleotide sequence ID" value="NZ_CP139487.1"/>
</dbReference>
<dbReference type="GO" id="GO:0032259">
    <property type="term" value="P:methylation"/>
    <property type="evidence" value="ECO:0007669"/>
    <property type="project" value="UniProtKB-KW"/>
</dbReference>
<evidence type="ECO:0000256" key="1">
    <source>
        <dbReference type="ARBA" id="ARBA00022603"/>
    </source>
</evidence>
<proteinExistence type="predicted"/>
<name>A0AAX4HJQ8_9BACT</name>
<evidence type="ECO:0000313" key="5">
    <source>
        <dbReference type="Proteomes" id="UP001324634"/>
    </source>
</evidence>
<dbReference type="AlphaFoldDB" id="A0AAX4HJQ8"/>
<dbReference type="InterPro" id="IPR002935">
    <property type="entry name" value="SAM_O-MeTrfase"/>
</dbReference>
<evidence type="ECO:0000256" key="2">
    <source>
        <dbReference type="ARBA" id="ARBA00022679"/>
    </source>
</evidence>
<dbReference type="InterPro" id="IPR029063">
    <property type="entry name" value="SAM-dependent_MTases_sf"/>
</dbReference>
<accession>A0AAX4HJQ8</accession>
<dbReference type="GO" id="GO:0008757">
    <property type="term" value="F:S-adenosylmethionine-dependent methyltransferase activity"/>
    <property type="evidence" value="ECO:0007669"/>
    <property type="project" value="TreeGrafter"/>
</dbReference>
<dbReference type="SUPFAM" id="SSF53335">
    <property type="entry name" value="S-adenosyl-L-methionine-dependent methyltransferases"/>
    <property type="match status" value="1"/>
</dbReference>
<dbReference type="Pfam" id="PF01596">
    <property type="entry name" value="Methyltransf_3"/>
    <property type="match status" value="1"/>
</dbReference>
<dbReference type="EC" id="2.1.1.-" evidence="4"/>
<evidence type="ECO:0000313" key="4">
    <source>
        <dbReference type="EMBL" id="WPU63463.1"/>
    </source>
</evidence>
<dbReference type="GO" id="GO:0008171">
    <property type="term" value="F:O-methyltransferase activity"/>
    <property type="evidence" value="ECO:0007669"/>
    <property type="project" value="InterPro"/>
</dbReference>
<keyword evidence="3" id="KW-0949">S-adenosyl-L-methionine</keyword>
<sequence>MGLISAEIEKYCIDHSTRPSADAKALEDHTRAGIHGSNMLIGEMEASVLTFLIKLGKVKNIVEFGTYTGYSALVMAEQIPADGTVTTIDINPATTAIAKEYWAKSAHGKKIQQILKPGLEAMKDLDGKYDLVFIDADKNNYSNYLDWALEHLSPNGFIVVDNTLWAGKILTPGLDKQTDSIIAHNKKARDLEGYTKTLLPIRDGMFLIQKN</sequence>
<dbReference type="Gene3D" id="3.40.50.150">
    <property type="entry name" value="Vaccinia Virus protein VP39"/>
    <property type="match status" value="1"/>
</dbReference>
<dbReference type="PANTHER" id="PTHR10509">
    <property type="entry name" value="O-METHYLTRANSFERASE-RELATED"/>
    <property type="match status" value="1"/>
</dbReference>
<keyword evidence="1 4" id="KW-0489">Methyltransferase</keyword>
<protein>
    <submittedName>
        <fullName evidence="4">O-methyltransferase</fullName>
        <ecNumber evidence="4">2.1.1.-</ecNumber>
    </submittedName>
</protein>
<keyword evidence="2 4" id="KW-0808">Transferase</keyword>
<dbReference type="KEGG" id="psti:SOO65_12265"/>
<dbReference type="Proteomes" id="UP001324634">
    <property type="component" value="Chromosome"/>
</dbReference>
<dbReference type="EMBL" id="CP139487">
    <property type="protein sequence ID" value="WPU63463.1"/>
    <property type="molecule type" value="Genomic_DNA"/>
</dbReference>
<evidence type="ECO:0000256" key="3">
    <source>
        <dbReference type="ARBA" id="ARBA00022691"/>
    </source>
</evidence>
<organism evidence="4 5">
    <name type="scientific">Peredibacter starrii</name>
    <dbReference type="NCBI Taxonomy" id="28202"/>
    <lineage>
        <taxon>Bacteria</taxon>
        <taxon>Pseudomonadati</taxon>
        <taxon>Bdellovibrionota</taxon>
        <taxon>Bacteriovoracia</taxon>
        <taxon>Bacteriovoracales</taxon>
        <taxon>Bacteriovoracaceae</taxon>
        <taxon>Peredibacter</taxon>
    </lineage>
</organism>
<gene>
    <name evidence="4" type="ORF">SOO65_12265</name>
</gene>
<dbReference type="InterPro" id="IPR050362">
    <property type="entry name" value="Cation-dep_OMT"/>
</dbReference>
<keyword evidence="5" id="KW-1185">Reference proteome</keyword>
<reference evidence="4 5" key="1">
    <citation type="submission" date="2023-11" db="EMBL/GenBank/DDBJ databases">
        <title>Peredibacter starrii A3.12.</title>
        <authorList>
            <person name="Mitchell R.J."/>
        </authorList>
    </citation>
    <scope>NUCLEOTIDE SEQUENCE [LARGE SCALE GENOMIC DNA]</scope>
    <source>
        <strain evidence="4 5">A3.12</strain>
    </source>
</reference>
<dbReference type="PANTHER" id="PTHR10509:SF14">
    <property type="entry name" value="CAFFEOYL-COA O-METHYLTRANSFERASE 3-RELATED"/>
    <property type="match status" value="1"/>
</dbReference>
<dbReference type="PROSITE" id="PS51682">
    <property type="entry name" value="SAM_OMT_I"/>
    <property type="match status" value="1"/>
</dbReference>